<dbReference type="AlphaFoldDB" id="A0A6C0IHS4"/>
<proteinExistence type="predicted"/>
<dbReference type="EMBL" id="MN740162">
    <property type="protein sequence ID" value="QHT91073.1"/>
    <property type="molecule type" value="Genomic_DNA"/>
</dbReference>
<name>A0A6C0IHS4_9ZZZZ</name>
<protein>
    <submittedName>
        <fullName evidence="1">Uncharacterized protein</fullName>
    </submittedName>
</protein>
<organism evidence="1">
    <name type="scientific">viral metagenome</name>
    <dbReference type="NCBI Taxonomy" id="1070528"/>
    <lineage>
        <taxon>unclassified sequences</taxon>
        <taxon>metagenomes</taxon>
        <taxon>organismal metagenomes</taxon>
    </lineage>
</organism>
<sequence>MFENLENNVYYDFVPNKKELEKLEERKKIQESEVKLIDDLFNQNNNNDNNNIDNIATNNKVYDLVSKEQEHKNKQVVQRRKTIIENTNYNNKNINRENEKDK</sequence>
<accession>A0A6C0IHS4</accession>
<reference evidence="1" key="1">
    <citation type="journal article" date="2020" name="Nature">
        <title>Giant virus diversity and host interactions through global metagenomics.</title>
        <authorList>
            <person name="Schulz F."/>
            <person name="Roux S."/>
            <person name="Paez-Espino D."/>
            <person name="Jungbluth S."/>
            <person name="Walsh D.A."/>
            <person name="Denef V.J."/>
            <person name="McMahon K.D."/>
            <person name="Konstantinidis K.T."/>
            <person name="Eloe-Fadrosh E.A."/>
            <person name="Kyrpides N.C."/>
            <person name="Woyke T."/>
        </authorList>
    </citation>
    <scope>NUCLEOTIDE SEQUENCE</scope>
    <source>
        <strain evidence="1">GVMAG-M-3300023184-72</strain>
    </source>
</reference>
<evidence type="ECO:0000313" key="1">
    <source>
        <dbReference type="EMBL" id="QHT91073.1"/>
    </source>
</evidence>